<reference evidence="3" key="1">
    <citation type="journal article" date="2014" name="Int. J. Syst. Evol. Microbiol.">
        <title>Complete genome sequence of Corynebacterium casei LMG S-19264T (=DSM 44701T), isolated from a smear-ripened cheese.</title>
        <authorList>
            <consortium name="US DOE Joint Genome Institute (JGI-PGF)"/>
            <person name="Walter F."/>
            <person name="Albersmeier A."/>
            <person name="Kalinowski J."/>
            <person name="Ruckert C."/>
        </authorList>
    </citation>
    <scope>NUCLEOTIDE SEQUENCE</scope>
    <source>
        <strain evidence="3">CGMCC 4.7368</strain>
    </source>
</reference>
<dbReference type="Proteomes" id="UP000646523">
    <property type="component" value="Unassembled WGS sequence"/>
</dbReference>
<feature type="transmembrane region" description="Helical" evidence="2">
    <location>
        <begin position="47"/>
        <end position="68"/>
    </location>
</feature>
<dbReference type="InterPro" id="IPR035628">
    <property type="entry name" value="TcpC_C"/>
</dbReference>
<keyword evidence="2" id="KW-0812">Transmembrane</keyword>
<dbReference type="Pfam" id="PF12642">
    <property type="entry name" value="TpcC"/>
    <property type="match status" value="1"/>
</dbReference>
<dbReference type="InterPro" id="IPR024735">
    <property type="entry name" value="TcpC"/>
</dbReference>
<evidence type="ECO:0000256" key="2">
    <source>
        <dbReference type="SAM" id="Phobius"/>
    </source>
</evidence>
<dbReference type="CDD" id="cd16428">
    <property type="entry name" value="TcpC_C"/>
    <property type="match status" value="1"/>
</dbReference>
<dbReference type="EMBL" id="BMNH01000005">
    <property type="protein sequence ID" value="GGO67693.1"/>
    <property type="molecule type" value="Genomic_DNA"/>
</dbReference>
<comment type="caution">
    <text evidence="3">The sequence shown here is derived from an EMBL/GenBank/DDBJ whole genome shotgun (WGS) entry which is preliminary data.</text>
</comment>
<dbReference type="RefSeq" id="WP_189124177.1">
    <property type="nucleotide sequence ID" value="NZ_BMNH01000005.1"/>
</dbReference>
<evidence type="ECO:0000313" key="4">
    <source>
        <dbReference type="Proteomes" id="UP000646523"/>
    </source>
</evidence>
<dbReference type="Gene3D" id="3.10.450.540">
    <property type="match status" value="1"/>
</dbReference>
<protein>
    <recommendedName>
        <fullName evidence="5">Conjugal transfer protein</fullName>
    </recommendedName>
</protein>
<dbReference type="AlphaFoldDB" id="A0A918DIB0"/>
<keyword evidence="2" id="KW-0472">Membrane</keyword>
<dbReference type="CDD" id="cd16386">
    <property type="entry name" value="TcpC_N"/>
    <property type="match status" value="1"/>
</dbReference>
<proteinExistence type="predicted"/>
<organism evidence="3 4">
    <name type="scientific">Nonomuraea cavernae</name>
    <dbReference type="NCBI Taxonomy" id="2045107"/>
    <lineage>
        <taxon>Bacteria</taxon>
        <taxon>Bacillati</taxon>
        <taxon>Actinomycetota</taxon>
        <taxon>Actinomycetes</taxon>
        <taxon>Streptosporangiales</taxon>
        <taxon>Streptosporangiaceae</taxon>
        <taxon>Nonomuraea</taxon>
    </lineage>
</organism>
<sequence length="339" mass="35920">MARRSTVQHGPRIAGDPELSARPDMADYDAPPPRRSRRGWSGGGGRWLVWMGRIILWALIVVIVVNGVRAPFERFTQQEAAAPNGVVDVHHGFPVDRGMAFAAQFAGVYLNFNPADAASRAGKLEAFLAEGMSPQLGWDGNGKLSAVAIQPYDIRADDASNAVVTVSFQSGARRLMLSVPIYYSGDDDDGGRFVVSGRPAILPAPAPADLPQIAEPEGDDVAAAELKPQLEGFFKAYASGDTAGLQRYLAVGKSLPSFGGAFTFGGLQELVVPVGGATREIKAVVVWVVPTGAAPPTDPNATDPSEVAGRLEQAYHLTVEKQGDKWYVNDIRGAGRAVG</sequence>
<name>A0A918DIB0_9ACTN</name>
<accession>A0A918DIB0</accession>
<gene>
    <name evidence="3" type="ORF">GCM10012289_24710</name>
</gene>
<keyword evidence="4" id="KW-1185">Reference proteome</keyword>
<reference evidence="3" key="2">
    <citation type="submission" date="2020-09" db="EMBL/GenBank/DDBJ databases">
        <authorList>
            <person name="Sun Q."/>
            <person name="Zhou Y."/>
        </authorList>
    </citation>
    <scope>NUCLEOTIDE SEQUENCE</scope>
    <source>
        <strain evidence="3">CGMCC 4.7368</strain>
    </source>
</reference>
<evidence type="ECO:0008006" key="5">
    <source>
        <dbReference type="Google" id="ProtNLM"/>
    </source>
</evidence>
<keyword evidence="2" id="KW-1133">Transmembrane helix</keyword>
<evidence type="ECO:0000256" key="1">
    <source>
        <dbReference type="SAM" id="MobiDB-lite"/>
    </source>
</evidence>
<feature type="region of interest" description="Disordered" evidence="1">
    <location>
        <begin position="1"/>
        <end position="40"/>
    </location>
</feature>
<evidence type="ECO:0000313" key="3">
    <source>
        <dbReference type="EMBL" id="GGO67693.1"/>
    </source>
</evidence>